<accession>A0A0A9AMD5</accession>
<sequence>MQNCKGAVTPMSLTDKLSLSSGDALSPDEATQYRSTVSML</sequence>
<name>A0A0A9AMD5_ARUDO</name>
<proteinExistence type="predicted"/>
<dbReference type="AlphaFoldDB" id="A0A0A9AMD5"/>
<dbReference type="EMBL" id="GBRH01249658">
    <property type="protein sequence ID" value="JAD48237.1"/>
    <property type="molecule type" value="Transcribed_RNA"/>
</dbReference>
<feature type="region of interest" description="Disordered" evidence="1">
    <location>
        <begin position="17"/>
        <end position="40"/>
    </location>
</feature>
<reference evidence="2" key="1">
    <citation type="submission" date="2014-09" db="EMBL/GenBank/DDBJ databases">
        <authorList>
            <person name="Magalhaes I.L.F."/>
            <person name="Oliveira U."/>
            <person name="Santos F.R."/>
            <person name="Vidigal T.H.D.A."/>
            <person name="Brescovit A.D."/>
            <person name="Santos A.J."/>
        </authorList>
    </citation>
    <scope>NUCLEOTIDE SEQUENCE</scope>
    <source>
        <tissue evidence="2">Shoot tissue taken approximately 20 cm above the soil surface</tissue>
    </source>
</reference>
<evidence type="ECO:0000313" key="2">
    <source>
        <dbReference type="EMBL" id="JAD48237.1"/>
    </source>
</evidence>
<evidence type="ECO:0000256" key="1">
    <source>
        <dbReference type="SAM" id="MobiDB-lite"/>
    </source>
</evidence>
<protein>
    <submittedName>
        <fullName evidence="2">Uncharacterized protein</fullName>
    </submittedName>
</protein>
<reference evidence="2" key="2">
    <citation type="journal article" date="2015" name="Data Brief">
        <title>Shoot transcriptome of the giant reed, Arundo donax.</title>
        <authorList>
            <person name="Barrero R.A."/>
            <person name="Guerrero F.D."/>
            <person name="Moolhuijzen P."/>
            <person name="Goolsby J.A."/>
            <person name="Tidwell J."/>
            <person name="Bellgard S.E."/>
            <person name="Bellgard M.I."/>
        </authorList>
    </citation>
    <scope>NUCLEOTIDE SEQUENCE</scope>
    <source>
        <tissue evidence="2">Shoot tissue taken approximately 20 cm above the soil surface</tissue>
    </source>
</reference>
<organism evidence="2">
    <name type="scientific">Arundo donax</name>
    <name type="common">Giant reed</name>
    <name type="synonym">Donax arundinaceus</name>
    <dbReference type="NCBI Taxonomy" id="35708"/>
    <lineage>
        <taxon>Eukaryota</taxon>
        <taxon>Viridiplantae</taxon>
        <taxon>Streptophyta</taxon>
        <taxon>Embryophyta</taxon>
        <taxon>Tracheophyta</taxon>
        <taxon>Spermatophyta</taxon>
        <taxon>Magnoliopsida</taxon>
        <taxon>Liliopsida</taxon>
        <taxon>Poales</taxon>
        <taxon>Poaceae</taxon>
        <taxon>PACMAD clade</taxon>
        <taxon>Arundinoideae</taxon>
        <taxon>Arundineae</taxon>
        <taxon>Arundo</taxon>
    </lineage>
</organism>